<evidence type="ECO:0000256" key="2">
    <source>
        <dbReference type="ARBA" id="ARBA00022527"/>
    </source>
</evidence>
<evidence type="ECO:0000256" key="10">
    <source>
        <dbReference type="PROSITE-ProRule" id="PRU10141"/>
    </source>
</evidence>
<dbReference type="PROSITE" id="PS00108">
    <property type="entry name" value="PROTEIN_KINASE_ST"/>
    <property type="match status" value="1"/>
</dbReference>
<keyword evidence="3" id="KW-0808">Transferase</keyword>
<dbReference type="PROSITE" id="PS00107">
    <property type="entry name" value="PROTEIN_KINASE_ATP"/>
    <property type="match status" value="1"/>
</dbReference>
<dbReference type="EC" id="2.7.11.1" evidence="1"/>
<comment type="catalytic activity">
    <reaction evidence="7">
        <text>L-threonyl-[protein] + ATP = O-phospho-L-threonyl-[protein] + ADP + H(+)</text>
        <dbReference type="Rhea" id="RHEA:46608"/>
        <dbReference type="Rhea" id="RHEA-COMP:11060"/>
        <dbReference type="Rhea" id="RHEA-COMP:11605"/>
        <dbReference type="ChEBI" id="CHEBI:15378"/>
        <dbReference type="ChEBI" id="CHEBI:30013"/>
        <dbReference type="ChEBI" id="CHEBI:30616"/>
        <dbReference type="ChEBI" id="CHEBI:61977"/>
        <dbReference type="ChEBI" id="CHEBI:456216"/>
        <dbReference type="EC" id="2.7.11.1"/>
    </reaction>
</comment>
<comment type="similarity">
    <text evidence="11">Belongs to the protein kinase superfamily.</text>
</comment>
<evidence type="ECO:0000313" key="14">
    <source>
        <dbReference type="EMBL" id="TFK57708.1"/>
    </source>
</evidence>
<evidence type="ECO:0000256" key="1">
    <source>
        <dbReference type="ARBA" id="ARBA00012513"/>
    </source>
</evidence>
<evidence type="ECO:0000313" key="15">
    <source>
        <dbReference type="Proteomes" id="UP000305948"/>
    </source>
</evidence>
<dbReference type="GO" id="GO:0005524">
    <property type="term" value="F:ATP binding"/>
    <property type="evidence" value="ECO:0007669"/>
    <property type="project" value="UniProtKB-UniRule"/>
</dbReference>
<keyword evidence="6 10" id="KW-0067">ATP-binding</keyword>
<dbReference type="FunFam" id="1.10.510.10:FF:000183">
    <property type="entry name" value="Serine/threonine-protein kinase hal4"/>
    <property type="match status" value="1"/>
</dbReference>
<dbReference type="PANTHER" id="PTHR24343">
    <property type="entry name" value="SERINE/THREONINE KINASE"/>
    <property type="match status" value="1"/>
</dbReference>
<dbReference type="EMBL" id="ML213503">
    <property type="protein sequence ID" value="TFK57708.1"/>
    <property type="molecule type" value="Genomic_DNA"/>
</dbReference>
<evidence type="ECO:0000256" key="8">
    <source>
        <dbReference type="ARBA" id="ARBA00048679"/>
    </source>
</evidence>
<dbReference type="AlphaFoldDB" id="A0A5C3NNE3"/>
<keyword evidence="2 11" id="KW-0723">Serine/threonine-protein kinase</keyword>
<organism evidence="14 15">
    <name type="scientific">Heliocybe sulcata</name>
    <dbReference type="NCBI Taxonomy" id="5364"/>
    <lineage>
        <taxon>Eukaryota</taxon>
        <taxon>Fungi</taxon>
        <taxon>Dikarya</taxon>
        <taxon>Basidiomycota</taxon>
        <taxon>Agaricomycotina</taxon>
        <taxon>Agaricomycetes</taxon>
        <taxon>Gloeophyllales</taxon>
        <taxon>Gloeophyllaceae</taxon>
        <taxon>Heliocybe</taxon>
    </lineage>
</organism>
<dbReference type="Proteomes" id="UP000305948">
    <property type="component" value="Unassembled WGS sequence"/>
</dbReference>
<evidence type="ECO:0000256" key="11">
    <source>
        <dbReference type="RuleBase" id="RU000304"/>
    </source>
</evidence>
<feature type="binding site" evidence="10">
    <location>
        <position position="200"/>
    </location>
    <ligand>
        <name>ATP</name>
        <dbReference type="ChEBI" id="CHEBI:30616"/>
    </ligand>
</feature>
<keyword evidence="4 10" id="KW-0547">Nucleotide-binding</keyword>
<feature type="region of interest" description="Disordered" evidence="12">
    <location>
        <begin position="1"/>
        <end position="158"/>
    </location>
</feature>
<dbReference type="InterPro" id="IPR000719">
    <property type="entry name" value="Prot_kinase_dom"/>
</dbReference>
<dbReference type="STRING" id="5364.A0A5C3NNE3"/>
<proteinExistence type="inferred from homology"/>
<feature type="compositionally biased region" description="Low complexity" evidence="12">
    <location>
        <begin position="31"/>
        <end position="73"/>
    </location>
</feature>
<comment type="catalytic activity">
    <reaction evidence="8">
        <text>L-seryl-[protein] + ATP = O-phospho-L-seryl-[protein] + ADP + H(+)</text>
        <dbReference type="Rhea" id="RHEA:17989"/>
        <dbReference type="Rhea" id="RHEA-COMP:9863"/>
        <dbReference type="Rhea" id="RHEA-COMP:11604"/>
        <dbReference type="ChEBI" id="CHEBI:15378"/>
        <dbReference type="ChEBI" id="CHEBI:29999"/>
        <dbReference type="ChEBI" id="CHEBI:30616"/>
        <dbReference type="ChEBI" id="CHEBI:83421"/>
        <dbReference type="ChEBI" id="CHEBI:456216"/>
        <dbReference type="EC" id="2.7.11.1"/>
    </reaction>
</comment>
<dbReference type="Pfam" id="PF00069">
    <property type="entry name" value="Pkinase"/>
    <property type="match status" value="1"/>
</dbReference>
<accession>A0A5C3NNE3</accession>
<dbReference type="InterPro" id="IPR011009">
    <property type="entry name" value="Kinase-like_dom_sf"/>
</dbReference>
<dbReference type="InterPro" id="IPR017441">
    <property type="entry name" value="Protein_kinase_ATP_BS"/>
</dbReference>
<feature type="domain" description="Protein kinase" evidence="13">
    <location>
        <begin position="169"/>
        <end position="442"/>
    </location>
</feature>
<reference evidence="14 15" key="1">
    <citation type="journal article" date="2019" name="Nat. Ecol. Evol.">
        <title>Megaphylogeny resolves global patterns of mushroom evolution.</title>
        <authorList>
            <person name="Varga T."/>
            <person name="Krizsan K."/>
            <person name="Foldi C."/>
            <person name="Dima B."/>
            <person name="Sanchez-Garcia M."/>
            <person name="Sanchez-Ramirez S."/>
            <person name="Szollosi G.J."/>
            <person name="Szarkandi J.G."/>
            <person name="Papp V."/>
            <person name="Albert L."/>
            <person name="Andreopoulos W."/>
            <person name="Angelini C."/>
            <person name="Antonin V."/>
            <person name="Barry K.W."/>
            <person name="Bougher N.L."/>
            <person name="Buchanan P."/>
            <person name="Buyck B."/>
            <person name="Bense V."/>
            <person name="Catcheside P."/>
            <person name="Chovatia M."/>
            <person name="Cooper J."/>
            <person name="Damon W."/>
            <person name="Desjardin D."/>
            <person name="Finy P."/>
            <person name="Geml J."/>
            <person name="Haridas S."/>
            <person name="Hughes K."/>
            <person name="Justo A."/>
            <person name="Karasinski D."/>
            <person name="Kautmanova I."/>
            <person name="Kiss B."/>
            <person name="Kocsube S."/>
            <person name="Kotiranta H."/>
            <person name="LaButti K.M."/>
            <person name="Lechner B.E."/>
            <person name="Liimatainen K."/>
            <person name="Lipzen A."/>
            <person name="Lukacs Z."/>
            <person name="Mihaltcheva S."/>
            <person name="Morgado L.N."/>
            <person name="Niskanen T."/>
            <person name="Noordeloos M.E."/>
            <person name="Ohm R.A."/>
            <person name="Ortiz-Santana B."/>
            <person name="Ovrebo C."/>
            <person name="Racz N."/>
            <person name="Riley R."/>
            <person name="Savchenko A."/>
            <person name="Shiryaev A."/>
            <person name="Soop K."/>
            <person name="Spirin V."/>
            <person name="Szebenyi C."/>
            <person name="Tomsovsky M."/>
            <person name="Tulloss R.E."/>
            <person name="Uehling J."/>
            <person name="Grigoriev I.V."/>
            <person name="Vagvolgyi C."/>
            <person name="Papp T."/>
            <person name="Martin F.M."/>
            <person name="Miettinen O."/>
            <person name="Hibbett D.S."/>
            <person name="Nagy L.G."/>
        </authorList>
    </citation>
    <scope>NUCLEOTIDE SEQUENCE [LARGE SCALE GENOMIC DNA]</scope>
    <source>
        <strain evidence="14 15">OMC1185</strain>
    </source>
</reference>
<evidence type="ECO:0000256" key="5">
    <source>
        <dbReference type="ARBA" id="ARBA00022777"/>
    </source>
</evidence>
<evidence type="ECO:0000256" key="12">
    <source>
        <dbReference type="SAM" id="MobiDB-lite"/>
    </source>
</evidence>
<dbReference type="SUPFAM" id="SSF56112">
    <property type="entry name" value="Protein kinase-like (PK-like)"/>
    <property type="match status" value="1"/>
</dbReference>
<dbReference type="Gene3D" id="1.10.510.10">
    <property type="entry name" value="Transferase(Phosphotransferase) domain 1"/>
    <property type="match status" value="1"/>
</dbReference>
<keyword evidence="15" id="KW-1185">Reference proteome</keyword>
<dbReference type="PROSITE" id="PS50011">
    <property type="entry name" value="PROTEIN_KINASE_DOM"/>
    <property type="match status" value="1"/>
</dbReference>
<evidence type="ECO:0000256" key="7">
    <source>
        <dbReference type="ARBA" id="ARBA00047899"/>
    </source>
</evidence>
<dbReference type="OrthoDB" id="6513151at2759"/>
<dbReference type="GO" id="GO:0030003">
    <property type="term" value="P:intracellular monoatomic cation homeostasis"/>
    <property type="evidence" value="ECO:0007669"/>
    <property type="project" value="UniProtKB-ARBA"/>
</dbReference>
<protein>
    <recommendedName>
        <fullName evidence="1">non-specific serine/threonine protein kinase</fullName>
        <ecNumber evidence="1">2.7.11.1</ecNumber>
    </recommendedName>
    <alternativeName>
        <fullName evidence="9">Halotolerance protein 4</fullName>
    </alternativeName>
</protein>
<evidence type="ECO:0000256" key="4">
    <source>
        <dbReference type="ARBA" id="ARBA00022741"/>
    </source>
</evidence>
<dbReference type="GO" id="GO:0005829">
    <property type="term" value="C:cytosol"/>
    <property type="evidence" value="ECO:0007669"/>
    <property type="project" value="TreeGrafter"/>
</dbReference>
<name>A0A5C3NNE3_9AGAM</name>
<dbReference type="GO" id="GO:0004674">
    <property type="term" value="F:protein serine/threonine kinase activity"/>
    <property type="evidence" value="ECO:0007669"/>
    <property type="project" value="UniProtKB-KW"/>
</dbReference>
<dbReference type="SMART" id="SM00220">
    <property type="entry name" value="S_TKc"/>
    <property type="match status" value="1"/>
</dbReference>
<evidence type="ECO:0000256" key="6">
    <source>
        <dbReference type="ARBA" id="ARBA00022840"/>
    </source>
</evidence>
<gene>
    <name evidence="14" type="ORF">OE88DRAFT_1619960</name>
</gene>
<evidence type="ECO:0000256" key="3">
    <source>
        <dbReference type="ARBA" id="ARBA00022679"/>
    </source>
</evidence>
<dbReference type="InterPro" id="IPR008271">
    <property type="entry name" value="Ser/Thr_kinase_AS"/>
</dbReference>
<dbReference type="PANTHER" id="PTHR24343:SF558">
    <property type="entry name" value="PROTEIN KINASE DOMAIN-CONTAINING PROTEIN"/>
    <property type="match status" value="1"/>
</dbReference>
<sequence length="473" mass="51943">MPPPDAYSHDKQPGLTRETLKQLQFHQKQESTSTPSSDSPTTLSPTVSESEAWSVPSSRAPSRPGSRAPSFSSGKAGGKVDAVSSKTPTPKQGNKPTSAPVSKTPSRAASVASDGAEKKSTSLKEFLSGAGPKLTRRSSQRSNASSRKSDSDARSVGESTTSLLKKYGVCERVAIGKGATSVVRLAHKWDRSEEKLYAVKEFRKRRKNETEKEYVKKLTAEFCISSTLHHVNIVETVDLVQDENQRWCEVMEFCPGGDLYAAIKRGGMSPSEVECCFKQILTGVAYLHSQGVAHRDIKPENLFFDTKGHLKIGDYGASTVYRLPWETSIHMSTGLCGSEPYIAPEQFLGKPYDARLVDIWACGIVYYCLHFQELPWPSAQLSNPLYAAYAAACVSSKAEQSACPPTINNLSPRACRPVIRKMLEPDPKLRSPIEDIIAHQWVQSIDVCHTMTKPTHVHVYAQQQAQAQAQLLS</sequence>
<feature type="compositionally biased region" description="Polar residues" evidence="12">
    <location>
        <begin position="84"/>
        <end position="107"/>
    </location>
</feature>
<evidence type="ECO:0000256" key="9">
    <source>
        <dbReference type="ARBA" id="ARBA00078109"/>
    </source>
</evidence>
<evidence type="ECO:0000259" key="13">
    <source>
        <dbReference type="PROSITE" id="PS50011"/>
    </source>
</evidence>
<dbReference type="CDD" id="cd13994">
    <property type="entry name" value="STKc_HAL4_like"/>
    <property type="match status" value="1"/>
</dbReference>
<keyword evidence="5 14" id="KW-0418">Kinase</keyword>